<evidence type="ECO:0000313" key="5">
    <source>
        <dbReference type="Proteomes" id="UP000092124"/>
    </source>
</evidence>
<comment type="similarity">
    <text evidence="2">Belongs to the vinculin/alpha-catenin family.</text>
</comment>
<dbReference type="GO" id="GO:0005911">
    <property type="term" value="C:cell-cell junction"/>
    <property type="evidence" value="ECO:0007669"/>
    <property type="project" value="UniProtKB-ARBA"/>
</dbReference>
<dbReference type="Pfam" id="PF01044">
    <property type="entry name" value="Vinculin"/>
    <property type="match status" value="1"/>
</dbReference>
<evidence type="ECO:0000313" key="4">
    <source>
        <dbReference type="EMBL" id="OBS71355.1"/>
    </source>
</evidence>
<dbReference type="InterPro" id="IPR006077">
    <property type="entry name" value="Vinculin/catenin"/>
</dbReference>
<proteinExistence type="inferred from homology"/>
<evidence type="ECO:0000256" key="1">
    <source>
        <dbReference type="ARBA" id="ARBA00004496"/>
    </source>
</evidence>
<dbReference type="InterPro" id="IPR036723">
    <property type="entry name" value="Alpha-catenin/vinculin-like_sf"/>
</dbReference>
<dbReference type="Proteomes" id="UP000092124">
    <property type="component" value="Unassembled WGS sequence"/>
</dbReference>
<reference evidence="4 5" key="1">
    <citation type="submission" date="2016-06" db="EMBL/GenBank/DDBJ databases">
        <title>The Draft Genome Sequence and Annotation of the Desert Woodrat Neotoma lepida.</title>
        <authorList>
            <person name="Campbell M."/>
            <person name="Oakeson K.F."/>
            <person name="Yandell M."/>
            <person name="Halpert J.R."/>
            <person name="Dearing D."/>
        </authorList>
    </citation>
    <scope>NUCLEOTIDE SEQUENCE [LARGE SCALE GENOMIC DNA]</scope>
    <source>
        <strain evidence="4">417</strain>
        <tissue evidence="4">Liver</tissue>
    </source>
</reference>
<dbReference type="GO" id="GO:0007155">
    <property type="term" value="P:cell adhesion"/>
    <property type="evidence" value="ECO:0007669"/>
    <property type="project" value="InterPro"/>
</dbReference>
<dbReference type="SUPFAM" id="SSF47220">
    <property type="entry name" value="alpha-catenin/vinculin-like"/>
    <property type="match status" value="1"/>
</dbReference>
<evidence type="ECO:0000256" key="2">
    <source>
        <dbReference type="ARBA" id="ARBA00008376"/>
    </source>
</evidence>
<sequence>MPRFAEQVEVAIEALSANVPQPFEENEFIDASRLVYDGVRDIRKAVLMIR</sequence>
<protein>
    <submittedName>
        <fullName evidence="4">Uncharacterized protein</fullName>
    </submittedName>
</protein>
<keyword evidence="5" id="KW-1185">Reference proteome</keyword>
<comment type="subcellular location">
    <subcellularLocation>
        <location evidence="1">Cytoplasm</location>
    </subcellularLocation>
</comment>
<accession>A0A1A6H0J5</accession>
<dbReference type="GO" id="GO:0005737">
    <property type="term" value="C:cytoplasm"/>
    <property type="evidence" value="ECO:0007669"/>
    <property type="project" value="UniProtKB-SubCell"/>
</dbReference>
<name>A0A1A6H0J5_NEOLE</name>
<comment type="caution">
    <text evidence="4">The sequence shown here is derived from an EMBL/GenBank/DDBJ whole genome shotgun (WGS) entry which is preliminary data.</text>
</comment>
<dbReference type="EMBL" id="LZPO01058446">
    <property type="protein sequence ID" value="OBS71355.1"/>
    <property type="molecule type" value="Genomic_DNA"/>
</dbReference>
<dbReference type="AlphaFoldDB" id="A0A1A6H0J5"/>
<feature type="non-terminal residue" evidence="4">
    <location>
        <position position="50"/>
    </location>
</feature>
<organism evidence="4 5">
    <name type="scientific">Neotoma lepida</name>
    <name type="common">Desert woodrat</name>
    <dbReference type="NCBI Taxonomy" id="56216"/>
    <lineage>
        <taxon>Eukaryota</taxon>
        <taxon>Metazoa</taxon>
        <taxon>Chordata</taxon>
        <taxon>Craniata</taxon>
        <taxon>Vertebrata</taxon>
        <taxon>Euteleostomi</taxon>
        <taxon>Mammalia</taxon>
        <taxon>Eutheria</taxon>
        <taxon>Euarchontoglires</taxon>
        <taxon>Glires</taxon>
        <taxon>Rodentia</taxon>
        <taxon>Myomorpha</taxon>
        <taxon>Muroidea</taxon>
        <taxon>Cricetidae</taxon>
        <taxon>Neotominae</taxon>
        <taxon>Neotoma</taxon>
    </lineage>
</organism>
<dbReference type="Gene3D" id="1.20.120.230">
    <property type="entry name" value="Alpha-catenin/vinculin-like"/>
    <property type="match status" value="1"/>
</dbReference>
<dbReference type="STRING" id="56216.A0A1A6H0J5"/>
<gene>
    <name evidence="4" type="ORF">A6R68_00104</name>
</gene>
<evidence type="ECO:0000256" key="3">
    <source>
        <dbReference type="ARBA" id="ARBA00022490"/>
    </source>
</evidence>
<dbReference type="GO" id="GO:0051015">
    <property type="term" value="F:actin filament binding"/>
    <property type="evidence" value="ECO:0007669"/>
    <property type="project" value="InterPro"/>
</dbReference>
<dbReference type="OrthoDB" id="6376697at2759"/>
<keyword evidence="3" id="KW-0963">Cytoplasm</keyword>